<organism evidence="3 4">
    <name type="scientific">Desulfobulbus oligotrophicus</name>
    <dbReference type="NCBI Taxonomy" id="1909699"/>
    <lineage>
        <taxon>Bacteria</taxon>
        <taxon>Pseudomonadati</taxon>
        <taxon>Thermodesulfobacteriota</taxon>
        <taxon>Desulfobulbia</taxon>
        <taxon>Desulfobulbales</taxon>
        <taxon>Desulfobulbaceae</taxon>
        <taxon>Desulfobulbus</taxon>
    </lineage>
</organism>
<dbReference type="EMBL" id="CP054140">
    <property type="protein sequence ID" value="QQG66510.1"/>
    <property type="molecule type" value="Genomic_DNA"/>
</dbReference>
<feature type="transmembrane region" description="Helical" evidence="2">
    <location>
        <begin position="19"/>
        <end position="39"/>
    </location>
</feature>
<dbReference type="SUPFAM" id="SSF74653">
    <property type="entry name" value="TolA/TonB C-terminal domain"/>
    <property type="match status" value="1"/>
</dbReference>
<feature type="compositionally biased region" description="Basic and acidic residues" evidence="1">
    <location>
        <begin position="150"/>
        <end position="211"/>
    </location>
</feature>
<dbReference type="RefSeq" id="WP_199262766.1">
    <property type="nucleotide sequence ID" value="NZ_CP054140.1"/>
</dbReference>
<sequence length="376" mass="41856">MQYSETDFYLYQQEADHRWWLACSLALCVHVAVVLLVMFTPSLFEPKAIVEEVVSVSLVALPDAGGALTPPSSAAPPPGKPTVEKPQPVAPPPPPPPPEPKAPSESVPPPEPSMPAVKEKAAVKPEPAPEPEVLKSPVSLAPEKRKVKKAKDTRLEEEKVQERQQEQRKQEERDLKKKIEEKKREAEQRKQEERELQKKLEERKREAERQKAITQARLEQIRAENEARAAAAEARKLAAEANAAAAAASAIRADASRQSQAMQSAVSGGSTGRQQAQSIVEQTYWQTVAQKVKSKWALPEMRRWDASLLAKVVITIRKNGEVTHIQFDQRSKDPLFDQMVEKTIRSAAPMPPFPTLMQQETTEVGFKFLPGELGNM</sequence>
<keyword evidence="2" id="KW-0472">Membrane</keyword>
<dbReference type="GO" id="GO:0019534">
    <property type="term" value="F:toxin transmembrane transporter activity"/>
    <property type="evidence" value="ECO:0007669"/>
    <property type="project" value="InterPro"/>
</dbReference>
<reference evidence="3 4" key="1">
    <citation type="submission" date="2020-05" db="EMBL/GenBank/DDBJ databases">
        <title>Complete genome of Desulfobulbus oligotrophicus.</title>
        <authorList>
            <person name="Podar M."/>
        </authorList>
    </citation>
    <scope>NUCLEOTIDE SEQUENCE [LARGE SCALE GENOMIC DNA]</scope>
    <source>
        <strain evidence="3 4">Prop6</strain>
    </source>
</reference>
<dbReference type="InterPro" id="IPR014161">
    <property type="entry name" value="Tol-Pal_TolA"/>
</dbReference>
<protein>
    <submittedName>
        <fullName evidence="3">Cell envelope integrity protein TolA</fullName>
    </submittedName>
</protein>
<evidence type="ECO:0000313" key="3">
    <source>
        <dbReference type="EMBL" id="QQG66510.1"/>
    </source>
</evidence>
<proteinExistence type="predicted"/>
<dbReference type="NCBIfam" id="TIGR02794">
    <property type="entry name" value="tolA_full"/>
    <property type="match status" value="1"/>
</dbReference>
<evidence type="ECO:0000256" key="1">
    <source>
        <dbReference type="SAM" id="MobiDB-lite"/>
    </source>
</evidence>
<dbReference type="Gene3D" id="3.30.1150.10">
    <property type="match status" value="1"/>
</dbReference>
<dbReference type="GO" id="GO:0016020">
    <property type="term" value="C:membrane"/>
    <property type="evidence" value="ECO:0007669"/>
    <property type="project" value="InterPro"/>
</dbReference>
<dbReference type="KEGG" id="dog:HP555_11855"/>
<keyword evidence="2" id="KW-0812">Transmembrane</keyword>
<feature type="region of interest" description="Disordered" evidence="1">
    <location>
        <begin position="69"/>
        <end position="211"/>
    </location>
</feature>
<evidence type="ECO:0000256" key="2">
    <source>
        <dbReference type="SAM" id="Phobius"/>
    </source>
</evidence>
<keyword evidence="4" id="KW-1185">Reference proteome</keyword>
<dbReference type="Proteomes" id="UP000596092">
    <property type="component" value="Chromosome"/>
</dbReference>
<keyword evidence="2" id="KW-1133">Transmembrane helix</keyword>
<dbReference type="GO" id="GO:0043213">
    <property type="term" value="P:bacteriocin transport"/>
    <property type="evidence" value="ECO:0007669"/>
    <property type="project" value="InterPro"/>
</dbReference>
<name>A0A7T5VEL7_9BACT</name>
<dbReference type="AlphaFoldDB" id="A0A7T5VEL7"/>
<dbReference type="Pfam" id="PF13103">
    <property type="entry name" value="TonB_2"/>
    <property type="match status" value="1"/>
</dbReference>
<feature type="compositionally biased region" description="Pro residues" evidence="1">
    <location>
        <begin position="88"/>
        <end position="113"/>
    </location>
</feature>
<accession>A0A7T5VEL7</accession>
<gene>
    <name evidence="3" type="primary">tolA</name>
    <name evidence="3" type="ORF">HP555_11855</name>
</gene>
<evidence type="ECO:0000313" key="4">
    <source>
        <dbReference type="Proteomes" id="UP000596092"/>
    </source>
</evidence>